<dbReference type="GO" id="GO:0022625">
    <property type="term" value="C:cytosolic large ribosomal subunit"/>
    <property type="evidence" value="ECO:0007669"/>
    <property type="project" value="TreeGrafter"/>
</dbReference>
<keyword evidence="2 7" id="KW-0699">rRNA-binding</keyword>
<comment type="function">
    <text evidence="7">The globular domain of the protein is located near the polypeptide exit tunnel on the outside of the subunit, while an extended beta-hairpin is found that lines the wall of the exit tunnel in the center of the 70S ribosome.</text>
</comment>
<sequence length="111" mass="12397">MEVIAEAKNVKVSPKKARLVAATIRGKGATKALESLKFITKKPSIAISKVIKSAISNATHNYSLKEDNLVIKELTINEGQYWKRFRPRSRGLVSPILKRTSHIKVILEESN</sequence>
<evidence type="ECO:0000256" key="5">
    <source>
        <dbReference type="ARBA" id="ARBA00023274"/>
    </source>
</evidence>
<dbReference type="GO" id="GO:0003735">
    <property type="term" value="F:structural constituent of ribosome"/>
    <property type="evidence" value="ECO:0007669"/>
    <property type="project" value="InterPro"/>
</dbReference>
<evidence type="ECO:0000256" key="3">
    <source>
        <dbReference type="ARBA" id="ARBA00022884"/>
    </source>
</evidence>
<evidence type="ECO:0000256" key="1">
    <source>
        <dbReference type="ARBA" id="ARBA00009451"/>
    </source>
</evidence>
<protein>
    <recommendedName>
        <fullName evidence="6 7">Large ribosomal subunit protein uL22</fullName>
    </recommendedName>
</protein>
<dbReference type="InterPro" id="IPR001063">
    <property type="entry name" value="Ribosomal_uL22"/>
</dbReference>
<comment type="caution">
    <text evidence="11">The sequence shown here is derived from an EMBL/GenBank/DDBJ whole genome shotgun (WGS) entry which is preliminary data.</text>
</comment>
<dbReference type="PANTHER" id="PTHR13501:SF8">
    <property type="entry name" value="LARGE RIBOSOMAL SUBUNIT PROTEIN UL22M"/>
    <property type="match status" value="1"/>
</dbReference>
<evidence type="ECO:0000256" key="8">
    <source>
        <dbReference type="RuleBase" id="RU004005"/>
    </source>
</evidence>
<comment type="subunit">
    <text evidence="7 9">Part of the 50S ribosomal subunit.</text>
</comment>
<keyword evidence="3 7" id="KW-0694">RNA-binding</keyword>
<dbReference type="PANTHER" id="PTHR13501">
    <property type="entry name" value="CHLOROPLAST 50S RIBOSOMAL PROTEIN L22-RELATED"/>
    <property type="match status" value="1"/>
</dbReference>
<comment type="function">
    <text evidence="7 10">This protein binds specifically to 23S rRNA; its binding is stimulated by other ribosomal proteins, e.g., L4, L17, and L20. It is important during the early stages of 50S assembly. It makes multiple contacts with different domains of the 23S rRNA in the assembled 50S subunit and ribosome.</text>
</comment>
<evidence type="ECO:0000256" key="6">
    <source>
        <dbReference type="ARBA" id="ARBA00035207"/>
    </source>
</evidence>
<dbReference type="SUPFAM" id="SSF54843">
    <property type="entry name" value="Ribosomal protein L22"/>
    <property type="match status" value="1"/>
</dbReference>
<proteinExistence type="inferred from homology"/>
<accession>A0A1G1WDI2</accession>
<dbReference type="NCBIfam" id="TIGR01044">
    <property type="entry name" value="rplV_bact"/>
    <property type="match status" value="1"/>
</dbReference>
<dbReference type="EMBL" id="MHCR01000010">
    <property type="protein sequence ID" value="OGY25755.1"/>
    <property type="molecule type" value="Genomic_DNA"/>
</dbReference>
<dbReference type="InterPro" id="IPR036394">
    <property type="entry name" value="Ribosomal_uL22_sf"/>
</dbReference>
<dbReference type="Pfam" id="PF00237">
    <property type="entry name" value="Ribosomal_L22"/>
    <property type="match status" value="1"/>
</dbReference>
<dbReference type="Proteomes" id="UP000178162">
    <property type="component" value="Unassembled WGS sequence"/>
</dbReference>
<evidence type="ECO:0000256" key="4">
    <source>
        <dbReference type="ARBA" id="ARBA00022980"/>
    </source>
</evidence>
<evidence type="ECO:0000256" key="9">
    <source>
        <dbReference type="RuleBase" id="RU004006"/>
    </source>
</evidence>
<dbReference type="HAMAP" id="MF_01331_B">
    <property type="entry name" value="Ribosomal_uL22_B"/>
    <property type="match status" value="1"/>
</dbReference>
<dbReference type="GO" id="GO:0019843">
    <property type="term" value="F:rRNA binding"/>
    <property type="evidence" value="ECO:0007669"/>
    <property type="project" value="UniProtKB-UniRule"/>
</dbReference>
<evidence type="ECO:0000256" key="2">
    <source>
        <dbReference type="ARBA" id="ARBA00022730"/>
    </source>
</evidence>
<gene>
    <name evidence="7" type="primary">rplV</name>
    <name evidence="11" type="ORF">A2134_02840</name>
</gene>
<evidence type="ECO:0000313" key="12">
    <source>
        <dbReference type="Proteomes" id="UP000178162"/>
    </source>
</evidence>
<name>A0A1G1WDI2_9BACT</name>
<keyword evidence="5 7" id="KW-0687">Ribonucleoprotein</keyword>
<organism evidence="11 12">
    <name type="scientific">Candidatus Woykebacteria bacterium RBG_16_39_9b</name>
    <dbReference type="NCBI Taxonomy" id="1802595"/>
    <lineage>
        <taxon>Bacteria</taxon>
        <taxon>Candidatus Woykeibacteriota</taxon>
    </lineage>
</organism>
<evidence type="ECO:0000313" key="11">
    <source>
        <dbReference type="EMBL" id="OGY25755.1"/>
    </source>
</evidence>
<reference evidence="11 12" key="1">
    <citation type="journal article" date="2016" name="Nat. Commun.">
        <title>Thousands of microbial genomes shed light on interconnected biogeochemical processes in an aquifer system.</title>
        <authorList>
            <person name="Anantharaman K."/>
            <person name="Brown C.T."/>
            <person name="Hug L.A."/>
            <person name="Sharon I."/>
            <person name="Castelle C.J."/>
            <person name="Probst A.J."/>
            <person name="Thomas B.C."/>
            <person name="Singh A."/>
            <person name="Wilkins M.J."/>
            <person name="Karaoz U."/>
            <person name="Brodie E.L."/>
            <person name="Williams K.H."/>
            <person name="Hubbard S.S."/>
            <person name="Banfield J.F."/>
        </authorList>
    </citation>
    <scope>NUCLEOTIDE SEQUENCE [LARGE SCALE GENOMIC DNA]</scope>
</reference>
<dbReference type="CDD" id="cd00336">
    <property type="entry name" value="Ribosomal_L22"/>
    <property type="match status" value="1"/>
</dbReference>
<keyword evidence="4 7" id="KW-0689">Ribosomal protein</keyword>
<dbReference type="GO" id="GO:0006412">
    <property type="term" value="P:translation"/>
    <property type="evidence" value="ECO:0007669"/>
    <property type="project" value="UniProtKB-UniRule"/>
</dbReference>
<dbReference type="Gene3D" id="3.90.470.10">
    <property type="entry name" value="Ribosomal protein L22/L17"/>
    <property type="match status" value="1"/>
</dbReference>
<dbReference type="InterPro" id="IPR005727">
    <property type="entry name" value="Ribosomal_uL22_bac/chlpt-type"/>
</dbReference>
<comment type="similarity">
    <text evidence="1 7 8">Belongs to the universal ribosomal protein uL22 family.</text>
</comment>
<dbReference type="AlphaFoldDB" id="A0A1G1WDI2"/>
<dbReference type="InterPro" id="IPR047867">
    <property type="entry name" value="Ribosomal_uL22_bac/org-type"/>
</dbReference>
<evidence type="ECO:0000256" key="10">
    <source>
        <dbReference type="RuleBase" id="RU004008"/>
    </source>
</evidence>
<evidence type="ECO:0000256" key="7">
    <source>
        <dbReference type="HAMAP-Rule" id="MF_01331"/>
    </source>
</evidence>
<dbReference type="STRING" id="1802595.A2134_02840"/>